<organism evidence="2 3">
    <name type="scientific">Clostridium innocuum</name>
    <dbReference type="NCBI Taxonomy" id="1522"/>
    <lineage>
        <taxon>Bacteria</taxon>
        <taxon>Bacillati</taxon>
        <taxon>Bacillota</taxon>
        <taxon>Clostridia</taxon>
        <taxon>Eubacteriales</taxon>
        <taxon>Clostridiaceae</taxon>
        <taxon>Clostridium</taxon>
    </lineage>
</organism>
<evidence type="ECO:0000259" key="1">
    <source>
        <dbReference type="Pfam" id="PF09359"/>
    </source>
</evidence>
<dbReference type="Gene3D" id="3.20.100.30">
    <property type="entry name" value="VTC, catalytic tunnel domain"/>
    <property type="match status" value="1"/>
</dbReference>
<dbReference type="Proteomes" id="UP000260025">
    <property type="component" value="Unassembled WGS sequence"/>
</dbReference>
<dbReference type="CDD" id="cd07750">
    <property type="entry name" value="PolyPPase_VTC_like"/>
    <property type="match status" value="1"/>
</dbReference>
<protein>
    <submittedName>
        <fullName evidence="2">VTC domain-containing protein</fullName>
    </submittedName>
</protein>
<dbReference type="Pfam" id="PF09359">
    <property type="entry name" value="VTC"/>
    <property type="match status" value="1"/>
</dbReference>
<comment type="caution">
    <text evidence="2">The sequence shown here is derived from an EMBL/GenBank/DDBJ whole genome shotgun (WGS) entry which is preliminary data.</text>
</comment>
<evidence type="ECO:0000313" key="3">
    <source>
        <dbReference type="Proteomes" id="UP000260025"/>
    </source>
</evidence>
<name>A0A3E2VXW4_CLOIN</name>
<proteinExistence type="predicted"/>
<sequence length="234" mass="27999">MTQVIQRIEKKYLLEADQCRIFVNSIRPYITEDIYPTSTIYNLYLDTEQFDLIHRSIEKPPFKEKLRIRSYKPVCCEEDTIYLEIKRKYAQTVCKRRMQLSYGECRRFLNNPNLCASQIEKELSYTLYHYQVQPRIFLAYDRVSYVGKQEQQLRITMDSHIRSRFDHLSLSDHDSNEELFHRDMILLEIKAGRSYPLWLSSVLSDMRLYPTSFSKVGQVFYKKEKGELLCLLAS</sequence>
<reference evidence="2 3" key="1">
    <citation type="submission" date="2018-08" db="EMBL/GenBank/DDBJ databases">
        <title>A genome reference for cultivated species of the human gut microbiota.</title>
        <authorList>
            <person name="Zou Y."/>
            <person name="Xue W."/>
            <person name="Luo G."/>
        </authorList>
    </citation>
    <scope>NUCLEOTIDE SEQUENCE [LARGE SCALE GENOMIC DNA]</scope>
    <source>
        <strain evidence="2 3">OF01-2LB</strain>
    </source>
</reference>
<dbReference type="OrthoDB" id="185578at2"/>
<gene>
    <name evidence="2" type="ORF">DXA38_07875</name>
</gene>
<dbReference type="GO" id="GO:0006799">
    <property type="term" value="P:polyphosphate biosynthetic process"/>
    <property type="evidence" value="ECO:0007669"/>
    <property type="project" value="UniProtKB-ARBA"/>
</dbReference>
<accession>A0A3E2VXW4</accession>
<dbReference type="InterPro" id="IPR042267">
    <property type="entry name" value="VTC_sf"/>
</dbReference>
<feature type="domain" description="VTC" evidence="1">
    <location>
        <begin position="6"/>
        <end position="215"/>
    </location>
</feature>
<dbReference type="EMBL" id="QVEV01000009">
    <property type="protein sequence ID" value="RGC16236.1"/>
    <property type="molecule type" value="Genomic_DNA"/>
</dbReference>
<dbReference type="RefSeq" id="WP_117442703.1">
    <property type="nucleotide sequence ID" value="NZ_JAJFEN010000068.1"/>
</dbReference>
<evidence type="ECO:0000313" key="2">
    <source>
        <dbReference type="EMBL" id="RGC16236.1"/>
    </source>
</evidence>
<dbReference type="InterPro" id="IPR018966">
    <property type="entry name" value="VTC_domain"/>
</dbReference>
<dbReference type="AlphaFoldDB" id="A0A3E2VXW4"/>